<dbReference type="CDD" id="cd06223">
    <property type="entry name" value="PRTases_typeI"/>
    <property type="match status" value="1"/>
</dbReference>
<dbReference type="KEGG" id="mcys:MCB1EB_2134"/>
<protein>
    <submittedName>
        <fullName evidence="2">Competence protein</fullName>
    </submittedName>
</protein>
<evidence type="ECO:0000313" key="3">
    <source>
        <dbReference type="Proteomes" id="UP000282597"/>
    </source>
</evidence>
<dbReference type="SUPFAM" id="SSF53271">
    <property type="entry name" value="PRTase-like"/>
    <property type="match status" value="1"/>
</dbReference>
<proteinExistence type="inferred from homology"/>
<evidence type="ECO:0000313" key="2">
    <source>
        <dbReference type="EMBL" id="BBE10295.1"/>
    </source>
</evidence>
<dbReference type="InterPro" id="IPR000836">
    <property type="entry name" value="PRTase_dom"/>
</dbReference>
<dbReference type="AlphaFoldDB" id="A0A2Z6EYK9"/>
<dbReference type="InterPro" id="IPR051910">
    <property type="entry name" value="ComF/GntX_DNA_util-trans"/>
</dbReference>
<dbReference type="Pfam" id="PF00156">
    <property type="entry name" value="Pribosyltran"/>
    <property type="match status" value="1"/>
</dbReference>
<keyword evidence="3" id="KW-1185">Reference proteome</keyword>
<organism evidence="2 3">
    <name type="scientific">Mycoavidus cysteinexigens</name>
    <dbReference type="NCBI Taxonomy" id="1553431"/>
    <lineage>
        <taxon>Bacteria</taxon>
        <taxon>Pseudomonadati</taxon>
        <taxon>Pseudomonadota</taxon>
        <taxon>Betaproteobacteria</taxon>
        <taxon>Burkholderiales</taxon>
        <taxon>Burkholderiaceae</taxon>
        <taxon>Mycoavidus</taxon>
    </lineage>
</organism>
<dbReference type="Proteomes" id="UP000282597">
    <property type="component" value="Chromosome"/>
</dbReference>
<reference evidence="2 3" key="1">
    <citation type="journal article" date="2018" name="Microbes Environ.">
        <title>Comparative Genomic Insights into Endofungal Lifestyles of Two Bacterial Endosymbionts, Mycoavidus cysteinexigens and Burkholderia rhizoxinica.</title>
        <authorList>
            <person name="Sharmin D."/>
            <person name="Guo Y."/>
            <person name="Nishizawa T."/>
            <person name="Ohshima S."/>
            <person name="Sato Y."/>
            <person name="Takashima Y."/>
            <person name="Narisawa K."/>
            <person name="Ohta H."/>
        </authorList>
    </citation>
    <scope>NUCLEOTIDE SEQUENCE [LARGE SCALE GENOMIC DNA]</scope>
    <source>
        <strain evidence="2 3">B1-EB</strain>
    </source>
</reference>
<dbReference type="EMBL" id="AP018150">
    <property type="protein sequence ID" value="BBE10295.1"/>
    <property type="molecule type" value="Genomic_DNA"/>
</dbReference>
<comment type="similarity">
    <text evidence="1">Belongs to the ComF/GntX family.</text>
</comment>
<accession>A0A2Z6EYK9</accession>
<evidence type="ECO:0000256" key="1">
    <source>
        <dbReference type="ARBA" id="ARBA00008007"/>
    </source>
</evidence>
<dbReference type="PANTHER" id="PTHR47505:SF1">
    <property type="entry name" value="DNA UTILIZATION PROTEIN YHGH"/>
    <property type="match status" value="1"/>
</dbReference>
<name>A0A2Z6EYK9_9BURK</name>
<sequence length="205" mass="22343">MRCALPLQSDHAGPNHPPSRLCSHCIVAPPAFDATLALTHYAAPLDQLALALKFNAQLTIAAIFAERLARLVQQTYAHDKLSYPSLILPVPLSAGRLATRGYNQAWEIARPLARILQIPAQARWVKRVLDTPPQTQLSHLQARQRNMRGAFMAAMNTQQLASVRGQHIALVDDVMTSGATLAAVARILKNAGAARVTNWVALRTP</sequence>
<gene>
    <name evidence="2" type="ORF">MCB1EB_2134</name>
</gene>
<dbReference type="PANTHER" id="PTHR47505">
    <property type="entry name" value="DNA UTILIZATION PROTEIN YHGH"/>
    <property type="match status" value="1"/>
</dbReference>
<dbReference type="Gene3D" id="3.40.50.2020">
    <property type="match status" value="1"/>
</dbReference>
<dbReference type="InterPro" id="IPR029057">
    <property type="entry name" value="PRTase-like"/>
</dbReference>